<evidence type="ECO:0000259" key="1">
    <source>
        <dbReference type="PROSITE" id="PS50995"/>
    </source>
</evidence>
<dbReference type="SUPFAM" id="SSF46785">
    <property type="entry name" value="Winged helix' DNA-binding domain"/>
    <property type="match status" value="1"/>
</dbReference>
<dbReference type="AlphaFoldDB" id="A0A8J4EI43"/>
<proteinExistence type="predicted"/>
<dbReference type="SMART" id="SM00347">
    <property type="entry name" value="HTH_MARR"/>
    <property type="match status" value="1"/>
</dbReference>
<gene>
    <name evidence="2" type="ORF">NUM_00860</name>
</gene>
<dbReference type="PANTHER" id="PTHR33164:SF103">
    <property type="entry name" value="REGULATORY PROTEIN MARR"/>
    <property type="match status" value="1"/>
</dbReference>
<dbReference type="GO" id="GO:0006950">
    <property type="term" value="P:response to stress"/>
    <property type="evidence" value="ECO:0007669"/>
    <property type="project" value="TreeGrafter"/>
</dbReference>
<evidence type="ECO:0000313" key="2">
    <source>
        <dbReference type="EMBL" id="GIL24831.1"/>
    </source>
</evidence>
<dbReference type="Pfam" id="PF12802">
    <property type="entry name" value="MarR_2"/>
    <property type="match status" value="1"/>
</dbReference>
<dbReference type="InterPro" id="IPR000835">
    <property type="entry name" value="HTH_MarR-typ"/>
</dbReference>
<keyword evidence="3" id="KW-1185">Reference proteome</keyword>
<sequence>MTTPDSSTAQLADLFFRLGKRIRHRSAEHLAPVGLTPAQARALRVISHSDRPLRIVALAARLDIVPRSATAVVDALEELGLVARGPDPDDRRSVLVALTPAGTELLQQLRDTRRQAAEDLFLALSPADRAELTRLLVALHDATDPTTC</sequence>
<dbReference type="GO" id="GO:0003700">
    <property type="term" value="F:DNA-binding transcription factor activity"/>
    <property type="evidence" value="ECO:0007669"/>
    <property type="project" value="InterPro"/>
</dbReference>
<feature type="domain" description="HTH marR-type" evidence="1">
    <location>
        <begin position="8"/>
        <end position="141"/>
    </location>
</feature>
<dbReference type="InterPro" id="IPR036390">
    <property type="entry name" value="WH_DNA-bd_sf"/>
</dbReference>
<dbReference type="RefSeq" id="WP_207122452.1">
    <property type="nucleotide sequence ID" value="NZ_BOPO01000001.1"/>
</dbReference>
<evidence type="ECO:0000313" key="3">
    <source>
        <dbReference type="Proteomes" id="UP000614996"/>
    </source>
</evidence>
<dbReference type="Gene3D" id="1.10.10.10">
    <property type="entry name" value="Winged helix-like DNA-binding domain superfamily/Winged helix DNA-binding domain"/>
    <property type="match status" value="1"/>
</dbReference>
<organism evidence="2 3">
    <name type="scientific">Actinocatenispora comari</name>
    <dbReference type="NCBI Taxonomy" id="2807577"/>
    <lineage>
        <taxon>Bacteria</taxon>
        <taxon>Bacillati</taxon>
        <taxon>Actinomycetota</taxon>
        <taxon>Actinomycetes</taxon>
        <taxon>Micromonosporales</taxon>
        <taxon>Micromonosporaceae</taxon>
        <taxon>Actinocatenispora</taxon>
    </lineage>
</organism>
<comment type="caution">
    <text evidence="2">The sequence shown here is derived from an EMBL/GenBank/DDBJ whole genome shotgun (WGS) entry which is preliminary data.</text>
</comment>
<dbReference type="PROSITE" id="PS50995">
    <property type="entry name" value="HTH_MARR_2"/>
    <property type="match status" value="1"/>
</dbReference>
<reference evidence="3" key="1">
    <citation type="journal article" date="2021" name="Int. J. Syst. Evol. Microbiol.">
        <title>Actinocatenispora comari sp. nov., an endophytic actinomycete isolated from aerial parts of Comarum salesowianum.</title>
        <authorList>
            <person name="Oyunbileg N."/>
            <person name="Iizaka Y."/>
            <person name="Hamada M."/>
            <person name="Davaapurev B.O."/>
            <person name="Fukumoto A."/>
            <person name="Tsetseg B."/>
            <person name="Kato F."/>
            <person name="Tamura T."/>
            <person name="Batkhuu J."/>
            <person name="Anzai Y."/>
        </authorList>
    </citation>
    <scope>NUCLEOTIDE SEQUENCE [LARGE SCALE GENOMIC DNA]</scope>
    <source>
        <strain evidence="3">NUM-2625</strain>
    </source>
</reference>
<name>A0A8J4EI43_9ACTN</name>
<accession>A0A8J4EI43</accession>
<dbReference type="EMBL" id="BOPO01000001">
    <property type="protein sequence ID" value="GIL24831.1"/>
    <property type="molecule type" value="Genomic_DNA"/>
</dbReference>
<dbReference type="Proteomes" id="UP000614996">
    <property type="component" value="Unassembled WGS sequence"/>
</dbReference>
<dbReference type="PANTHER" id="PTHR33164">
    <property type="entry name" value="TRANSCRIPTIONAL REGULATOR, MARR FAMILY"/>
    <property type="match status" value="1"/>
</dbReference>
<dbReference type="InterPro" id="IPR036388">
    <property type="entry name" value="WH-like_DNA-bd_sf"/>
</dbReference>
<protein>
    <submittedName>
        <fullName evidence="2">MarR family transcriptional regulator</fullName>
    </submittedName>
</protein>
<dbReference type="InterPro" id="IPR039422">
    <property type="entry name" value="MarR/SlyA-like"/>
</dbReference>